<organism evidence="2 3">
    <name type="scientific">Dyadobacter helix</name>
    <dbReference type="NCBI Taxonomy" id="2822344"/>
    <lineage>
        <taxon>Bacteria</taxon>
        <taxon>Pseudomonadati</taxon>
        <taxon>Bacteroidota</taxon>
        <taxon>Cytophagia</taxon>
        <taxon>Cytophagales</taxon>
        <taxon>Spirosomataceae</taxon>
        <taxon>Dyadobacter</taxon>
    </lineage>
</organism>
<protein>
    <submittedName>
        <fullName evidence="2">Uncharacterized protein</fullName>
    </submittedName>
</protein>
<dbReference type="Proteomes" id="UP000680038">
    <property type="component" value="Unassembled WGS sequence"/>
</dbReference>
<proteinExistence type="predicted"/>
<evidence type="ECO:0000256" key="1">
    <source>
        <dbReference type="SAM" id="MobiDB-lite"/>
    </source>
</evidence>
<dbReference type="RefSeq" id="WP_215241375.1">
    <property type="nucleotide sequence ID" value="NZ_CAJRAF010000002.1"/>
</dbReference>
<feature type="compositionally biased region" description="Basic and acidic residues" evidence="1">
    <location>
        <begin position="1"/>
        <end position="15"/>
    </location>
</feature>
<evidence type="ECO:0000313" key="2">
    <source>
        <dbReference type="EMBL" id="CAG5012204.1"/>
    </source>
</evidence>
<keyword evidence="3" id="KW-1185">Reference proteome</keyword>
<evidence type="ECO:0000313" key="3">
    <source>
        <dbReference type="Proteomes" id="UP000680038"/>
    </source>
</evidence>
<dbReference type="EMBL" id="CAJRAF010000002">
    <property type="protein sequence ID" value="CAG5012204.1"/>
    <property type="molecule type" value="Genomic_DNA"/>
</dbReference>
<reference evidence="2" key="1">
    <citation type="submission" date="2021-04" db="EMBL/GenBank/DDBJ databases">
        <authorList>
            <person name="Rodrigo-Torres L."/>
            <person name="Arahal R. D."/>
            <person name="Lucena T."/>
        </authorList>
    </citation>
    <scope>NUCLEOTIDE SEQUENCE</scope>
    <source>
        <strain evidence="2">CECT 9275</strain>
    </source>
</reference>
<accession>A0A916JGU5</accession>
<comment type="caution">
    <text evidence="2">The sequence shown here is derived from an EMBL/GenBank/DDBJ whole genome shotgun (WGS) entry which is preliminary data.</text>
</comment>
<name>A0A916JGU5_9BACT</name>
<sequence length="212" mass="25075">MDYHHQPAESTRDSHPNTQPYHTVPCKTISWEDLHRSATVLTEFSHEAKQEIEYYLGYLPDESITIRFELFLRSLIQQKNAGFLPYEQYSKLAEQHVRLIRNEDVRCNLADDYDLELYQTYFREYLPYGALARQRLIDMMGYAPELKHSLLAELYLRKILANELIRLPLEMTPVDYKAITLIRYRQILLSRGKDAADNWPVLNCEQDSELSE</sequence>
<feature type="region of interest" description="Disordered" evidence="1">
    <location>
        <begin position="1"/>
        <end position="21"/>
    </location>
</feature>
<gene>
    <name evidence="2" type="ORF">DYBT9275_05128</name>
</gene>
<dbReference type="AlphaFoldDB" id="A0A916JGU5"/>